<protein>
    <submittedName>
        <fullName evidence="1">Uncharacterized protein</fullName>
    </submittedName>
</protein>
<keyword evidence="2" id="KW-1185">Reference proteome</keyword>
<name>A0A8T8WH77_9EURY</name>
<accession>A0A8T8WH77</accession>
<proteinExistence type="predicted"/>
<reference evidence="1 2" key="1">
    <citation type="journal article" date="2021" name="Int. J. Syst. Evol. Microbiol.">
        <title>Halobaculum halophilum sp. nov. and Halobaculum salinum sp. nov., isolated from salt lake and saline soil.</title>
        <authorList>
            <person name="Cui H.L."/>
            <person name="Shi X.W."/>
            <person name="Yin X.M."/>
            <person name="Yang X.Y."/>
            <person name="Hou J."/>
            <person name="Zhu L."/>
        </authorList>
    </citation>
    <scope>NUCLEOTIDE SEQUENCE [LARGE SCALE GENOMIC DNA]</scope>
    <source>
        <strain evidence="1 2">NBRC 109044</strain>
    </source>
</reference>
<sequence length="54" mass="6247">MGISRQFTSAEVAQTDDDWLQEHREEIEREANADHGAAWVFKRMIQSLNAGRDE</sequence>
<keyword evidence="1" id="KW-0614">Plasmid</keyword>
<gene>
    <name evidence="1" type="ORF">K6T50_16180</name>
</gene>
<dbReference type="EMBL" id="CP081959">
    <property type="protein sequence ID" value="QZP39198.1"/>
    <property type="molecule type" value="Genomic_DNA"/>
</dbReference>
<dbReference type="RefSeq" id="WP_222608996.1">
    <property type="nucleotide sequence ID" value="NZ_CP081959.1"/>
</dbReference>
<dbReference type="KEGG" id="hmp:K6T50_16180"/>
<dbReference type="Proteomes" id="UP000826254">
    <property type="component" value="Plasmid unnamed1"/>
</dbReference>
<dbReference type="AlphaFoldDB" id="A0A8T8WH77"/>
<geneLocation type="plasmid" evidence="1 2">
    <name>unnamed1</name>
</geneLocation>
<dbReference type="GeneID" id="67179712"/>
<evidence type="ECO:0000313" key="1">
    <source>
        <dbReference type="EMBL" id="QZP39198.1"/>
    </source>
</evidence>
<evidence type="ECO:0000313" key="2">
    <source>
        <dbReference type="Proteomes" id="UP000826254"/>
    </source>
</evidence>
<organism evidence="1 2">
    <name type="scientific">Halobaculum magnesiiphilum</name>
    <dbReference type="NCBI Taxonomy" id="1017351"/>
    <lineage>
        <taxon>Archaea</taxon>
        <taxon>Methanobacteriati</taxon>
        <taxon>Methanobacteriota</taxon>
        <taxon>Stenosarchaea group</taxon>
        <taxon>Halobacteria</taxon>
        <taxon>Halobacteriales</taxon>
        <taxon>Haloferacaceae</taxon>
        <taxon>Halobaculum</taxon>
    </lineage>
</organism>